<gene>
    <name evidence="1" type="ORF">BT96DRAFT_834098</name>
</gene>
<accession>A0A6A4GY61</accession>
<dbReference type="OrthoDB" id="3365698at2759"/>
<feature type="non-terminal residue" evidence="1">
    <location>
        <position position="1"/>
    </location>
</feature>
<dbReference type="EMBL" id="ML769674">
    <property type="protein sequence ID" value="KAE9389985.1"/>
    <property type="molecule type" value="Genomic_DNA"/>
</dbReference>
<name>A0A6A4GY61_9AGAR</name>
<dbReference type="AlphaFoldDB" id="A0A6A4GY61"/>
<evidence type="ECO:0000313" key="1">
    <source>
        <dbReference type="EMBL" id="KAE9389985.1"/>
    </source>
</evidence>
<proteinExistence type="predicted"/>
<reference evidence="1" key="1">
    <citation type="journal article" date="2019" name="Environ. Microbiol.">
        <title>Fungal ecological strategies reflected in gene transcription - a case study of two litter decomposers.</title>
        <authorList>
            <person name="Barbi F."/>
            <person name="Kohler A."/>
            <person name="Barry K."/>
            <person name="Baskaran P."/>
            <person name="Daum C."/>
            <person name="Fauchery L."/>
            <person name="Ihrmark K."/>
            <person name="Kuo A."/>
            <person name="LaButti K."/>
            <person name="Lipzen A."/>
            <person name="Morin E."/>
            <person name="Grigoriev I.V."/>
            <person name="Henrissat B."/>
            <person name="Lindahl B."/>
            <person name="Martin F."/>
        </authorList>
    </citation>
    <scope>NUCLEOTIDE SEQUENCE</scope>
    <source>
        <strain evidence="1">JB14</strain>
    </source>
</reference>
<protein>
    <submittedName>
        <fullName evidence="1">Uncharacterized protein</fullName>
    </submittedName>
</protein>
<evidence type="ECO:0000313" key="2">
    <source>
        <dbReference type="Proteomes" id="UP000799118"/>
    </source>
</evidence>
<sequence>FASAIGTNHAPSTAELKSLKAHLVPLQLELCRLETEIDPVHSLLTGLLLEKRQVANYIEAHKALASPVRRIPTETLAEIFIQCLPTEPSYTKPSLSHPSWKQN</sequence>
<dbReference type="Proteomes" id="UP000799118">
    <property type="component" value="Unassembled WGS sequence"/>
</dbReference>
<organism evidence="1 2">
    <name type="scientific">Gymnopus androsaceus JB14</name>
    <dbReference type="NCBI Taxonomy" id="1447944"/>
    <lineage>
        <taxon>Eukaryota</taxon>
        <taxon>Fungi</taxon>
        <taxon>Dikarya</taxon>
        <taxon>Basidiomycota</taxon>
        <taxon>Agaricomycotina</taxon>
        <taxon>Agaricomycetes</taxon>
        <taxon>Agaricomycetidae</taxon>
        <taxon>Agaricales</taxon>
        <taxon>Marasmiineae</taxon>
        <taxon>Omphalotaceae</taxon>
        <taxon>Gymnopus</taxon>
    </lineage>
</organism>
<keyword evidence="2" id="KW-1185">Reference proteome</keyword>